<gene>
    <name evidence="1" type="ORF">SFRICE_036784</name>
</gene>
<protein>
    <submittedName>
        <fullName evidence="1">SFRICE_036784</fullName>
    </submittedName>
</protein>
<reference evidence="1" key="1">
    <citation type="submission" date="2016-07" db="EMBL/GenBank/DDBJ databases">
        <authorList>
            <person name="Bretaudeau A."/>
        </authorList>
    </citation>
    <scope>NUCLEOTIDE SEQUENCE</scope>
    <source>
        <strain evidence="1">Rice</strain>
        <tissue evidence="1">Whole body</tissue>
    </source>
</reference>
<organism evidence="1">
    <name type="scientific">Spodoptera frugiperda</name>
    <name type="common">Fall armyworm</name>
    <dbReference type="NCBI Taxonomy" id="7108"/>
    <lineage>
        <taxon>Eukaryota</taxon>
        <taxon>Metazoa</taxon>
        <taxon>Ecdysozoa</taxon>
        <taxon>Arthropoda</taxon>
        <taxon>Hexapoda</taxon>
        <taxon>Insecta</taxon>
        <taxon>Pterygota</taxon>
        <taxon>Neoptera</taxon>
        <taxon>Endopterygota</taxon>
        <taxon>Lepidoptera</taxon>
        <taxon>Glossata</taxon>
        <taxon>Ditrysia</taxon>
        <taxon>Noctuoidea</taxon>
        <taxon>Noctuidae</taxon>
        <taxon>Amphipyrinae</taxon>
        <taxon>Spodoptera</taxon>
    </lineage>
</organism>
<sequence length="146" mass="15911">MPYNSCICEVQACVYVGASFDLFVLDTPEQGPDEGQELIDVVLSLNNEGGCGDFLCGVFSCYVYTLVGSEYSRPMESVVEVHGITTDLEPLVAGWSELELLPSASSSLRALASSCSAIVKWDPRRQLVIHKITMMSGLLYLESECD</sequence>
<evidence type="ECO:0000313" key="1">
    <source>
        <dbReference type="EMBL" id="SOQ59463.1"/>
    </source>
</evidence>
<name>A0A2H1X2B4_SPOFR</name>
<dbReference type="EMBL" id="ODYU01012921">
    <property type="protein sequence ID" value="SOQ59463.1"/>
    <property type="molecule type" value="Genomic_DNA"/>
</dbReference>
<dbReference type="AlphaFoldDB" id="A0A2H1X2B4"/>
<proteinExistence type="predicted"/>
<accession>A0A2H1X2B4</accession>